<evidence type="ECO:0000313" key="1">
    <source>
        <dbReference type="EMBL" id="TWU16674.1"/>
    </source>
</evidence>
<dbReference type="Proteomes" id="UP000319908">
    <property type="component" value="Unassembled WGS sequence"/>
</dbReference>
<keyword evidence="2" id="KW-1185">Reference proteome</keyword>
<organism evidence="1 2">
    <name type="scientific">Allorhodopirellula heiligendammensis</name>
    <dbReference type="NCBI Taxonomy" id="2714739"/>
    <lineage>
        <taxon>Bacteria</taxon>
        <taxon>Pseudomonadati</taxon>
        <taxon>Planctomycetota</taxon>
        <taxon>Planctomycetia</taxon>
        <taxon>Pirellulales</taxon>
        <taxon>Pirellulaceae</taxon>
        <taxon>Allorhodopirellula</taxon>
    </lineage>
</organism>
<sequence length="155" mass="16997">MSVIAERFAGGLSSLGPLSRARKSVSDGTMAPSYEIAVARRLPAQYRCVKHSQNTRPAVATTARICSLRPNSERHVSTMDPRLHFSVRPHGHSFDPFQPSVEIGGRCTSHARLKRLVERHALFEIPNHRIETAFSLTGQERLTDGSGNLVCPLGG</sequence>
<proteinExistence type="predicted"/>
<accession>A0A5C6C0J6</accession>
<comment type="caution">
    <text evidence="1">The sequence shown here is derived from an EMBL/GenBank/DDBJ whole genome shotgun (WGS) entry which is preliminary data.</text>
</comment>
<dbReference type="EMBL" id="SJPU01000002">
    <property type="protein sequence ID" value="TWU16674.1"/>
    <property type="molecule type" value="Genomic_DNA"/>
</dbReference>
<name>A0A5C6C0J6_9BACT</name>
<protein>
    <submittedName>
        <fullName evidence="1">Uncharacterized protein</fullName>
    </submittedName>
</protein>
<reference evidence="1 2" key="1">
    <citation type="journal article" date="2020" name="Antonie Van Leeuwenhoek">
        <title>Rhodopirellula heiligendammensis sp. nov., Rhodopirellula pilleata sp. nov., and Rhodopirellula solitaria sp. nov. isolated from natural or artificial marine surfaces in Northern Germany and California, USA, and emended description of the genus Rhodopirellula.</title>
        <authorList>
            <person name="Kallscheuer N."/>
            <person name="Wiegand S."/>
            <person name="Jogler M."/>
            <person name="Boedeker C."/>
            <person name="Peeters S.H."/>
            <person name="Rast P."/>
            <person name="Heuer A."/>
            <person name="Jetten M.S.M."/>
            <person name="Rohde M."/>
            <person name="Jogler C."/>
        </authorList>
    </citation>
    <scope>NUCLEOTIDE SEQUENCE [LARGE SCALE GENOMIC DNA]</scope>
    <source>
        <strain evidence="1 2">Poly21</strain>
    </source>
</reference>
<evidence type="ECO:0000313" key="2">
    <source>
        <dbReference type="Proteomes" id="UP000319908"/>
    </source>
</evidence>
<dbReference type="AlphaFoldDB" id="A0A5C6C0J6"/>
<gene>
    <name evidence="1" type="ORF">Poly21_38790</name>
</gene>